<evidence type="ECO:0000256" key="5">
    <source>
        <dbReference type="SAM" id="SignalP"/>
    </source>
</evidence>
<feature type="region of interest" description="Disordered" evidence="4">
    <location>
        <begin position="95"/>
        <end position="116"/>
    </location>
</feature>
<keyword evidence="2" id="KW-0813">Transport</keyword>
<dbReference type="AlphaFoldDB" id="A0A2X2CTW9"/>
<feature type="chain" id="PRO_5015995959" evidence="5">
    <location>
        <begin position="26"/>
        <end position="449"/>
    </location>
</feature>
<gene>
    <name evidence="6" type="primary">oprE_5</name>
    <name evidence="6" type="ORF">NCTC11842_03914</name>
</gene>
<dbReference type="Proteomes" id="UP000250443">
    <property type="component" value="Unassembled WGS sequence"/>
</dbReference>
<dbReference type="GO" id="GO:0016787">
    <property type="term" value="F:hydrolase activity"/>
    <property type="evidence" value="ECO:0007669"/>
    <property type="project" value="UniProtKB-KW"/>
</dbReference>
<dbReference type="Gene3D" id="2.40.160.10">
    <property type="entry name" value="Porin"/>
    <property type="match status" value="1"/>
</dbReference>
<organism evidence="6 7">
    <name type="scientific">Pseudomonas luteola</name>
    <dbReference type="NCBI Taxonomy" id="47886"/>
    <lineage>
        <taxon>Bacteria</taxon>
        <taxon>Pseudomonadati</taxon>
        <taxon>Pseudomonadota</taxon>
        <taxon>Gammaproteobacteria</taxon>
        <taxon>Pseudomonadales</taxon>
        <taxon>Pseudomonadaceae</taxon>
        <taxon>Pseudomonas</taxon>
    </lineage>
</organism>
<dbReference type="PANTHER" id="PTHR34596">
    <property type="entry name" value="CHITOPORIN"/>
    <property type="match status" value="1"/>
</dbReference>
<evidence type="ECO:0000256" key="4">
    <source>
        <dbReference type="SAM" id="MobiDB-lite"/>
    </source>
</evidence>
<dbReference type="RefSeq" id="WP_010795673.1">
    <property type="nucleotide sequence ID" value="NZ_UAUF01000014.1"/>
</dbReference>
<dbReference type="PANTHER" id="PTHR34596:SF2">
    <property type="entry name" value="CHITOPORIN"/>
    <property type="match status" value="1"/>
</dbReference>
<evidence type="ECO:0000256" key="1">
    <source>
        <dbReference type="ARBA" id="ARBA00009075"/>
    </source>
</evidence>
<proteinExistence type="inferred from homology"/>
<evidence type="ECO:0000313" key="7">
    <source>
        <dbReference type="Proteomes" id="UP000250443"/>
    </source>
</evidence>
<accession>A0A2X2CTW9</accession>
<sequence length="449" mass="48675">MGKKPLALAVASACLSLYAFSSAQAAGFVEDSKATLSMRNFYINTDNRNGANNPSKVEEWGQGFMLNYQSGFTEGTVGFGVDAVGMLGLRLDGGGRVGKSTAERQPSASGSFPLDTDGSYENEFSSLGLTAKAKFSKTELRYGTLSPKLPVVTINDGRLLPQTFQGGQITSKEIDGVTFIAGQLEHTKTRGSSSNEEFSIAGSNSGVTARDSNQFRFAGADYAVTKDLTLQYYFGQLEDFYNQHFLGLGHSVKLGDGTFKTDLRYFNSKGNGNNKDADTQTALYGSTGYYGSGRTRGKVDNQLYSALFAYTISGHTVAAGYQITNGDSDFPFINTGEGASAYINTDSQIAKFNRAGEDTWQVRYAYDFATVGVPGLTAGVTYLNADNARHSTGDKSEWERDISVAYVIPQGTFKGLGLTWKNAMYRSEFLNQRDQDENRLIVSYSLPLL</sequence>
<protein>
    <submittedName>
        <fullName evidence="6">Anaerobically-induced outer membrane porin OprE</fullName>
        <ecNumber evidence="6">3.4.21.-</ecNumber>
    </submittedName>
</protein>
<dbReference type="EC" id="3.4.21.-" evidence="6"/>
<dbReference type="GO" id="GO:0015288">
    <property type="term" value="F:porin activity"/>
    <property type="evidence" value="ECO:0007669"/>
    <property type="project" value="TreeGrafter"/>
</dbReference>
<name>A0A2X2CTW9_PSELU</name>
<keyword evidence="3 5" id="KW-0732">Signal</keyword>
<dbReference type="InterPro" id="IPR023614">
    <property type="entry name" value="Porin_dom_sf"/>
</dbReference>
<reference evidence="6 7" key="1">
    <citation type="submission" date="2018-06" db="EMBL/GenBank/DDBJ databases">
        <authorList>
            <consortium name="Pathogen Informatics"/>
            <person name="Doyle S."/>
        </authorList>
    </citation>
    <scope>NUCLEOTIDE SEQUENCE [LARGE SCALE GENOMIC DNA]</scope>
    <source>
        <strain evidence="6 7">NCTC11842</strain>
    </source>
</reference>
<feature type="signal peptide" evidence="5">
    <location>
        <begin position="1"/>
        <end position="25"/>
    </location>
</feature>
<evidence type="ECO:0000313" key="6">
    <source>
        <dbReference type="EMBL" id="SPZ11667.1"/>
    </source>
</evidence>
<dbReference type="Pfam" id="PF03573">
    <property type="entry name" value="OprD"/>
    <property type="match status" value="1"/>
</dbReference>
<dbReference type="GO" id="GO:0016020">
    <property type="term" value="C:membrane"/>
    <property type="evidence" value="ECO:0007669"/>
    <property type="project" value="InterPro"/>
</dbReference>
<evidence type="ECO:0000256" key="2">
    <source>
        <dbReference type="ARBA" id="ARBA00022448"/>
    </source>
</evidence>
<evidence type="ECO:0000256" key="3">
    <source>
        <dbReference type="ARBA" id="ARBA00022729"/>
    </source>
</evidence>
<comment type="similarity">
    <text evidence="1">Belongs to the outer membrane porin (Opr) (TC 1.B.25) family.</text>
</comment>
<dbReference type="EMBL" id="UAUF01000014">
    <property type="protein sequence ID" value="SPZ11667.1"/>
    <property type="molecule type" value="Genomic_DNA"/>
</dbReference>
<keyword evidence="6" id="KW-0378">Hydrolase</keyword>
<dbReference type="InterPro" id="IPR005318">
    <property type="entry name" value="OM_porin_bac"/>
</dbReference>